<reference evidence="2 3" key="1">
    <citation type="submission" date="2015-03" db="EMBL/GenBank/DDBJ databases">
        <authorList>
            <consortium name="Pathogen Informatics"/>
        </authorList>
    </citation>
    <scope>NUCLEOTIDE SEQUENCE [LARGE SCALE GENOMIC DNA]</scope>
    <source>
        <strain evidence="2 3">Bir 172</strain>
    </source>
</reference>
<gene>
    <name evidence="2" type="ORF">ERS027646_02152</name>
</gene>
<protein>
    <submittedName>
        <fullName evidence="2">Uncharacterized protein</fullName>
    </submittedName>
</protein>
<proteinExistence type="predicted"/>
<feature type="compositionally biased region" description="Low complexity" evidence="1">
    <location>
        <begin position="1"/>
        <end position="17"/>
    </location>
</feature>
<evidence type="ECO:0000256" key="1">
    <source>
        <dbReference type="SAM" id="MobiDB-lite"/>
    </source>
</evidence>
<dbReference type="EMBL" id="CNGE01000372">
    <property type="protein sequence ID" value="CKS60268.1"/>
    <property type="molecule type" value="Genomic_DNA"/>
</dbReference>
<dbReference type="AntiFam" id="ANF00112">
    <property type="entry name" value="Shadow ORF (opposite phnC)"/>
</dbReference>
<organism evidence="2 3">
    <name type="scientific">Mycobacterium tuberculosis</name>
    <dbReference type="NCBI Taxonomy" id="1773"/>
    <lineage>
        <taxon>Bacteria</taxon>
        <taxon>Bacillati</taxon>
        <taxon>Actinomycetota</taxon>
        <taxon>Actinomycetes</taxon>
        <taxon>Mycobacteriales</taxon>
        <taxon>Mycobacteriaceae</taxon>
        <taxon>Mycobacterium</taxon>
        <taxon>Mycobacterium tuberculosis complex</taxon>
    </lineage>
</organism>
<evidence type="ECO:0000313" key="3">
    <source>
        <dbReference type="Proteomes" id="UP000048948"/>
    </source>
</evidence>
<feature type="region of interest" description="Disordered" evidence="1">
    <location>
        <begin position="1"/>
        <end position="86"/>
    </location>
</feature>
<feature type="compositionally biased region" description="Low complexity" evidence="1">
    <location>
        <begin position="183"/>
        <end position="196"/>
    </location>
</feature>
<sequence length="196" mass="20044">MGSSSSSTAAGDPSARARPSRCRCPRDNPTPPRPSTVSSPRGNSSSTASNPAAAQARSRSSTGPSRTRLWRTVPGTSTGRCGSHDSCRHQAAGARLVTSTPATVIRPDDGAVSPAIACSVVLLPAPFRPVSTVTRPGSMSAVRSYGARPSRPLTLSLSRRITPPRAVTVRRPGVGEGDSPRRANALSAAVLPSAAA</sequence>
<name>A0A655ABV3_MYCTX</name>
<feature type="compositionally biased region" description="Low complexity" evidence="1">
    <location>
        <begin position="35"/>
        <end position="67"/>
    </location>
</feature>
<dbReference type="AlphaFoldDB" id="A0A655ABV3"/>
<dbReference type="Proteomes" id="UP000048948">
    <property type="component" value="Unassembled WGS sequence"/>
</dbReference>
<feature type="region of interest" description="Disordered" evidence="1">
    <location>
        <begin position="169"/>
        <end position="196"/>
    </location>
</feature>
<accession>A0A655ABV3</accession>
<evidence type="ECO:0000313" key="2">
    <source>
        <dbReference type="EMBL" id="CKS60268.1"/>
    </source>
</evidence>